<dbReference type="PANTHER" id="PTHR35896:SF3">
    <property type="entry name" value="MAJOR FACILITATOR SUPERFAMILY TRANSPORTER"/>
    <property type="match status" value="1"/>
</dbReference>
<gene>
    <name evidence="1" type="ORF">K431DRAFT_227860</name>
</gene>
<evidence type="ECO:0000313" key="1">
    <source>
        <dbReference type="EMBL" id="KAF2719735.1"/>
    </source>
</evidence>
<reference evidence="1" key="1">
    <citation type="journal article" date="2020" name="Stud. Mycol.">
        <title>101 Dothideomycetes genomes: a test case for predicting lifestyles and emergence of pathogens.</title>
        <authorList>
            <person name="Haridas S."/>
            <person name="Albert R."/>
            <person name="Binder M."/>
            <person name="Bloem J."/>
            <person name="Labutti K."/>
            <person name="Salamov A."/>
            <person name="Andreopoulos B."/>
            <person name="Baker S."/>
            <person name="Barry K."/>
            <person name="Bills G."/>
            <person name="Bluhm B."/>
            <person name="Cannon C."/>
            <person name="Castanera R."/>
            <person name="Culley D."/>
            <person name="Daum C."/>
            <person name="Ezra D."/>
            <person name="Gonzalez J."/>
            <person name="Henrissat B."/>
            <person name="Kuo A."/>
            <person name="Liang C."/>
            <person name="Lipzen A."/>
            <person name="Lutzoni F."/>
            <person name="Magnuson J."/>
            <person name="Mondo S."/>
            <person name="Nolan M."/>
            <person name="Ohm R."/>
            <person name="Pangilinan J."/>
            <person name="Park H.-J."/>
            <person name="Ramirez L."/>
            <person name="Alfaro M."/>
            <person name="Sun H."/>
            <person name="Tritt A."/>
            <person name="Yoshinaga Y."/>
            <person name="Zwiers L.-H."/>
            <person name="Turgeon B."/>
            <person name="Goodwin S."/>
            <person name="Spatafora J."/>
            <person name="Crous P."/>
            <person name="Grigoriev I."/>
        </authorList>
    </citation>
    <scope>NUCLEOTIDE SEQUENCE</scope>
    <source>
        <strain evidence="1">CBS 116435</strain>
    </source>
</reference>
<keyword evidence="2" id="KW-1185">Reference proteome</keyword>
<name>A0A9P4Q541_9PEZI</name>
<dbReference type="Proteomes" id="UP000799441">
    <property type="component" value="Unassembled WGS sequence"/>
</dbReference>
<evidence type="ECO:0000313" key="2">
    <source>
        <dbReference type="Proteomes" id="UP000799441"/>
    </source>
</evidence>
<organism evidence="1 2">
    <name type="scientific">Polychaeton citri CBS 116435</name>
    <dbReference type="NCBI Taxonomy" id="1314669"/>
    <lineage>
        <taxon>Eukaryota</taxon>
        <taxon>Fungi</taxon>
        <taxon>Dikarya</taxon>
        <taxon>Ascomycota</taxon>
        <taxon>Pezizomycotina</taxon>
        <taxon>Dothideomycetes</taxon>
        <taxon>Dothideomycetidae</taxon>
        <taxon>Capnodiales</taxon>
        <taxon>Capnodiaceae</taxon>
        <taxon>Polychaeton</taxon>
    </lineage>
</organism>
<accession>A0A9P4Q541</accession>
<dbReference type="InterPro" id="IPR053008">
    <property type="entry name" value="Phomopsin_biosynth_assoc"/>
</dbReference>
<proteinExistence type="predicted"/>
<dbReference type="AlphaFoldDB" id="A0A9P4Q541"/>
<sequence>MSINSTTAERTNLSDLNNIGFIAGPTDSDSVCGHDRHEALAAGCHYDLMASRWYTQECYNGEVLNEFLGEVDLDWYQGEDHTQPATMDLVRSWEFDKLYPLHDYHILHCLYQWRRLHLAFIEHRHIDEDVFS</sequence>
<comment type="caution">
    <text evidence="1">The sequence shown here is derived from an EMBL/GenBank/DDBJ whole genome shotgun (WGS) entry which is preliminary data.</text>
</comment>
<dbReference type="EMBL" id="MU003807">
    <property type="protein sequence ID" value="KAF2719735.1"/>
    <property type="molecule type" value="Genomic_DNA"/>
</dbReference>
<dbReference type="PANTHER" id="PTHR35896">
    <property type="entry name" value="IG-LIKE DOMAIN-CONTAINING PROTEIN"/>
    <property type="match status" value="1"/>
</dbReference>
<dbReference type="OrthoDB" id="3501153at2759"/>
<protein>
    <submittedName>
        <fullName evidence="1">Uncharacterized protein</fullName>
    </submittedName>
</protein>